<dbReference type="PANTHER" id="PTHR46797:SF1">
    <property type="entry name" value="METHYLPHOSPHONATE SYNTHASE"/>
    <property type="match status" value="1"/>
</dbReference>
<dbReference type="InterPro" id="IPR050807">
    <property type="entry name" value="TransReg_Diox_bact_type"/>
</dbReference>
<dbReference type="GO" id="GO:0003677">
    <property type="term" value="F:DNA binding"/>
    <property type="evidence" value="ECO:0007669"/>
    <property type="project" value="UniProtKB-KW"/>
</dbReference>
<evidence type="ECO:0000313" key="3">
    <source>
        <dbReference type="EMBL" id="BAU96860.1"/>
    </source>
</evidence>
<dbReference type="EMBL" id="AP017369">
    <property type="protein sequence ID" value="BAU96860.1"/>
    <property type="molecule type" value="Genomic_DNA"/>
</dbReference>
<accession>A0A160PVQ8</accession>
<evidence type="ECO:0000313" key="4">
    <source>
        <dbReference type="Proteomes" id="UP000218244"/>
    </source>
</evidence>
<proteinExistence type="predicted"/>
<dbReference type="Pfam" id="PF01381">
    <property type="entry name" value="HTH_3"/>
    <property type="match status" value="1"/>
</dbReference>
<gene>
    <name evidence="3" type="ORF">N24_2598</name>
</gene>
<dbReference type="InterPro" id="IPR010982">
    <property type="entry name" value="Lambda_DNA-bd_dom_sf"/>
</dbReference>
<dbReference type="KEGG" id="csur:N24_2598"/>
<reference evidence="3 4" key="1">
    <citation type="submission" date="2016-02" db="EMBL/GenBank/DDBJ databases">
        <title>Corynebacterium glutamicum N24 whole genome sequencing project.</title>
        <authorList>
            <person name="Matsutani M."/>
            <person name="Nangtapong N."/>
            <person name="Yakushi T."/>
            <person name="Matsushita K."/>
        </authorList>
    </citation>
    <scope>NUCLEOTIDE SEQUENCE [LARGE SCALE GENOMIC DNA]</scope>
    <source>
        <strain evidence="3 4">N24</strain>
    </source>
</reference>
<dbReference type="CDD" id="cd00093">
    <property type="entry name" value="HTH_XRE"/>
    <property type="match status" value="1"/>
</dbReference>
<protein>
    <recommendedName>
        <fullName evidence="2">HTH cro/C1-type domain-containing protein</fullName>
    </recommendedName>
</protein>
<evidence type="ECO:0000256" key="1">
    <source>
        <dbReference type="ARBA" id="ARBA00023125"/>
    </source>
</evidence>
<dbReference type="GO" id="GO:0003700">
    <property type="term" value="F:DNA-binding transcription factor activity"/>
    <property type="evidence" value="ECO:0007669"/>
    <property type="project" value="TreeGrafter"/>
</dbReference>
<dbReference type="SUPFAM" id="SSF47413">
    <property type="entry name" value="lambda repressor-like DNA-binding domains"/>
    <property type="match status" value="1"/>
</dbReference>
<dbReference type="SMART" id="SM00530">
    <property type="entry name" value="HTH_XRE"/>
    <property type="match status" value="1"/>
</dbReference>
<dbReference type="Proteomes" id="UP000218244">
    <property type="component" value="Chromosome"/>
</dbReference>
<feature type="domain" description="HTH cro/C1-type" evidence="2">
    <location>
        <begin position="8"/>
        <end position="62"/>
    </location>
</feature>
<keyword evidence="4" id="KW-1185">Reference proteome</keyword>
<keyword evidence="1" id="KW-0238">DNA-binding</keyword>
<sequence>MSQLTSTIESVRTGINMSQRELAEKTGISQPTLNRIIRGDRSAKMPEILLIADALGCTVAELTGSAVADRVRCAARGTNGSNMEKMRQQLLHFMEIDAYLDDQAIPEQ</sequence>
<dbReference type="PROSITE" id="PS50943">
    <property type="entry name" value="HTH_CROC1"/>
    <property type="match status" value="1"/>
</dbReference>
<dbReference type="Gene3D" id="1.10.260.40">
    <property type="entry name" value="lambda repressor-like DNA-binding domains"/>
    <property type="match status" value="1"/>
</dbReference>
<dbReference type="GO" id="GO:0005829">
    <property type="term" value="C:cytosol"/>
    <property type="evidence" value="ECO:0007669"/>
    <property type="project" value="TreeGrafter"/>
</dbReference>
<dbReference type="AlphaFoldDB" id="A0A160PVQ8"/>
<evidence type="ECO:0000259" key="2">
    <source>
        <dbReference type="PROSITE" id="PS50943"/>
    </source>
</evidence>
<name>A0A160PVQ8_9CORY</name>
<organism evidence="3 4">
    <name type="scientific">Corynebacterium suranareeae</name>
    <dbReference type="NCBI Taxonomy" id="2506452"/>
    <lineage>
        <taxon>Bacteria</taxon>
        <taxon>Bacillati</taxon>
        <taxon>Actinomycetota</taxon>
        <taxon>Actinomycetes</taxon>
        <taxon>Mycobacteriales</taxon>
        <taxon>Corynebacteriaceae</taxon>
        <taxon>Corynebacterium</taxon>
    </lineage>
</organism>
<dbReference type="RefSeq" id="WP_096457978.1">
    <property type="nucleotide sequence ID" value="NZ_AP017369.1"/>
</dbReference>
<dbReference type="InterPro" id="IPR001387">
    <property type="entry name" value="Cro/C1-type_HTH"/>
</dbReference>
<dbReference type="PANTHER" id="PTHR46797">
    <property type="entry name" value="HTH-TYPE TRANSCRIPTIONAL REGULATOR"/>
    <property type="match status" value="1"/>
</dbReference>